<dbReference type="EMBL" id="CABIJS010000018">
    <property type="protein sequence ID" value="VUZ39530.1"/>
    <property type="molecule type" value="Genomic_DNA"/>
</dbReference>
<dbReference type="AlphaFoldDB" id="A0A564XX21"/>
<evidence type="ECO:0000313" key="1">
    <source>
        <dbReference type="EMBL" id="VUZ39530.1"/>
    </source>
</evidence>
<proteinExistence type="predicted"/>
<evidence type="ECO:0000313" key="2">
    <source>
        <dbReference type="Proteomes" id="UP000321570"/>
    </source>
</evidence>
<organism evidence="1 2">
    <name type="scientific">Hymenolepis diminuta</name>
    <name type="common">Rat tapeworm</name>
    <dbReference type="NCBI Taxonomy" id="6216"/>
    <lineage>
        <taxon>Eukaryota</taxon>
        <taxon>Metazoa</taxon>
        <taxon>Spiralia</taxon>
        <taxon>Lophotrochozoa</taxon>
        <taxon>Platyhelminthes</taxon>
        <taxon>Cestoda</taxon>
        <taxon>Eucestoda</taxon>
        <taxon>Cyclophyllidea</taxon>
        <taxon>Hymenolepididae</taxon>
        <taxon>Hymenolepis</taxon>
    </lineage>
</organism>
<dbReference type="Proteomes" id="UP000321570">
    <property type="component" value="Unassembled WGS sequence"/>
</dbReference>
<gene>
    <name evidence="1" type="ORF">WMSIL1_LOCUS807</name>
</gene>
<sequence>MRVLTQVSIINSLIYTHTDTGWTPARQSHLSSFNPPVPYFSLRLCTELTSI</sequence>
<protein>
    <submittedName>
        <fullName evidence="1">Uncharacterized protein</fullName>
    </submittedName>
</protein>
<accession>A0A564XX21</accession>
<name>A0A564XX21_HYMDI</name>
<reference evidence="1 2" key="1">
    <citation type="submission" date="2019-07" db="EMBL/GenBank/DDBJ databases">
        <authorList>
            <person name="Jastrzebski P J."/>
            <person name="Paukszto L."/>
            <person name="Jastrzebski P J."/>
        </authorList>
    </citation>
    <scope>NUCLEOTIDE SEQUENCE [LARGE SCALE GENOMIC DNA]</scope>
    <source>
        <strain evidence="1 2">WMS-il1</strain>
    </source>
</reference>
<keyword evidence="2" id="KW-1185">Reference proteome</keyword>